<reference evidence="2 3" key="1">
    <citation type="journal article" date="2015" name="Sci. Rep.">
        <title>Chromosome-level genome map provides insights into diverse defense mechanisms in the medicinal fungus Ganoderma sinense.</title>
        <authorList>
            <person name="Zhu Y."/>
            <person name="Xu J."/>
            <person name="Sun C."/>
            <person name="Zhou S."/>
            <person name="Xu H."/>
            <person name="Nelson D.R."/>
            <person name="Qian J."/>
            <person name="Song J."/>
            <person name="Luo H."/>
            <person name="Xiang L."/>
            <person name="Li Y."/>
            <person name="Xu Z."/>
            <person name="Ji A."/>
            <person name="Wang L."/>
            <person name="Lu S."/>
            <person name="Hayward A."/>
            <person name="Sun W."/>
            <person name="Li X."/>
            <person name="Schwartz D.C."/>
            <person name="Wang Y."/>
            <person name="Chen S."/>
        </authorList>
    </citation>
    <scope>NUCLEOTIDE SEQUENCE [LARGE SCALE GENOMIC DNA]</scope>
    <source>
        <strain evidence="2 3">ZZ0214-1</strain>
    </source>
</reference>
<gene>
    <name evidence="2" type="ORF">GSI_09122</name>
</gene>
<comment type="caution">
    <text evidence="2">The sequence shown here is derived from an EMBL/GenBank/DDBJ whole genome shotgun (WGS) entry which is preliminary data.</text>
</comment>
<proteinExistence type="predicted"/>
<dbReference type="EMBL" id="AYKW01000023">
    <property type="protein sequence ID" value="PIL29074.1"/>
    <property type="molecule type" value="Genomic_DNA"/>
</dbReference>
<evidence type="ECO:0000313" key="3">
    <source>
        <dbReference type="Proteomes" id="UP000230002"/>
    </source>
</evidence>
<sequence>MSSPPATRGNNIACQQRRKTSLGDHKSKSPCYQHCREVQIPLDHQRLQTPTLHYEEYTSPDYKYQFTSKTYYKW</sequence>
<dbReference type="AlphaFoldDB" id="A0A2G8S5Q9"/>
<evidence type="ECO:0000313" key="2">
    <source>
        <dbReference type="EMBL" id="PIL29074.1"/>
    </source>
</evidence>
<dbReference type="Proteomes" id="UP000230002">
    <property type="component" value="Unassembled WGS sequence"/>
</dbReference>
<organism evidence="2 3">
    <name type="scientific">Ganoderma sinense ZZ0214-1</name>
    <dbReference type="NCBI Taxonomy" id="1077348"/>
    <lineage>
        <taxon>Eukaryota</taxon>
        <taxon>Fungi</taxon>
        <taxon>Dikarya</taxon>
        <taxon>Basidiomycota</taxon>
        <taxon>Agaricomycotina</taxon>
        <taxon>Agaricomycetes</taxon>
        <taxon>Polyporales</taxon>
        <taxon>Polyporaceae</taxon>
        <taxon>Ganoderma</taxon>
    </lineage>
</organism>
<feature type="region of interest" description="Disordered" evidence="1">
    <location>
        <begin position="1"/>
        <end position="30"/>
    </location>
</feature>
<protein>
    <submittedName>
        <fullName evidence="2">Uncharacterized protein</fullName>
    </submittedName>
</protein>
<feature type="compositionally biased region" description="Polar residues" evidence="1">
    <location>
        <begin position="1"/>
        <end position="14"/>
    </location>
</feature>
<accession>A0A2G8S5Q9</accession>
<keyword evidence="3" id="KW-1185">Reference proteome</keyword>
<name>A0A2G8S5Q9_9APHY</name>
<evidence type="ECO:0000256" key="1">
    <source>
        <dbReference type="SAM" id="MobiDB-lite"/>
    </source>
</evidence>